<protein>
    <submittedName>
        <fullName evidence="1">Uncharacterized protein</fullName>
    </submittedName>
</protein>
<proteinExistence type="predicted"/>
<accession>A0AAN8XGS5</accession>
<name>A0AAN8XGS5_HALRR</name>
<dbReference type="AlphaFoldDB" id="A0AAN8XGS5"/>
<comment type="caution">
    <text evidence="1">The sequence shown here is derived from an EMBL/GenBank/DDBJ whole genome shotgun (WGS) entry which is preliminary data.</text>
</comment>
<sequence length="127" mass="14287">PWIKTSASDSLLPSYPDRRRDPICYYRTGTASHRLCHVQVQTVPVWPTPHLMTDDRRLIPILISYALDAVENSVSKDRRRRSCSTSLQLCGLPGSSSVPLMHSPEPQSTGPHLQHHCHSGRVFTYGI</sequence>
<evidence type="ECO:0000313" key="1">
    <source>
        <dbReference type="EMBL" id="KAK7083102.1"/>
    </source>
</evidence>
<gene>
    <name evidence="1" type="ORF">SK128_009889</name>
</gene>
<dbReference type="Proteomes" id="UP001381693">
    <property type="component" value="Unassembled WGS sequence"/>
</dbReference>
<organism evidence="1 2">
    <name type="scientific">Halocaridina rubra</name>
    <name type="common">Hawaiian red shrimp</name>
    <dbReference type="NCBI Taxonomy" id="373956"/>
    <lineage>
        <taxon>Eukaryota</taxon>
        <taxon>Metazoa</taxon>
        <taxon>Ecdysozoa</taxon>
        <taxon>Arthropoda</taxon>
        <taxon>Crustacea</taxon>
        <taxon>Multicrustacea</taxon>
        <taxon>Malacostraca</taxon>
        <taxon>Eumalacostraca</taxon>
        <taxon>Eucarida</taxon>
        <taxon>Decapoda</taxon>
        <taxon>Pleocyemata</taxon>
        <taxon>Caridea</taxon>
        <taxon>Atyoidea</taxon>
        <taxon>Atyidae</taxon>
        <taxon>Halocaridina</taxon>
    </lineage>
</organism>
<reference evidence="1 2" key="1">
    <citation type="submission" date="2023-11" db="EMBL/GenBank/DDBJ databases">
        <title>Halocaridina rubra genome assembly.</title>
        <authorList>
            <person name="Smith C."/>
        </authorList>
    </citation>
    <scope>NUCLEOTIDE SEQUENCE [LARGE SCALE GENOMIC DNA]</scope>
    <source>
        <strain evidence="1">EP-1</strain>
        <tissue evidence="1">Whole</tissue>
    </source>
</reference>
<feature type="non-terminal residue" evidence="1">
    <location>
        <position position="1"/>
    </location>
</feature>
<evidence type="ECO:0000313" key="2">
    <source>
        <dbReference type="Proteomes" id="UP001381693"/>
    </source>
</evidence>
<keyword evidence="2" id="KW-1185">Reference proteome</keyword>
<dbReference type="EMBL" id="JAXCGZ010003809">
    <property type="protein sequence ID" value="KAK7083102.1"/>
    <property type="molecule type" value="Genomic_DNA"/>
</dbReference>